<dbReference type="PROSITE" id="PS00063">
    <property type="entry name" value="ALDOKETO_REDUCTASE_3"/>
    <property type="match status" value="1"/>
</dbReference>
<dbReference type="FunFam" id="3.20.20.100:FF:000002">
    <property type="entry name" value="2,5-diketo-D-gluconic acid reductase A"/>
    <property type="match status" value="1"/>
</dbReference>
<evidence type="ECO:0000313" key="3">
    <source>
        <dbReference type="EMBL" id="CAD8593704.1"/>
    </source>
</evidence>
<protein>
    <recommendedName>
        <fullName evidence="2">NADP-dependent oxidoreductase domain-containing protein</fullName>
    </recommendedName>
</protein>
<dbReference type="InterPro" id="IPR020471">
    <property type="entry name" value="AKR"/>
</dbReference>
<evidence type="ECO:0000259" key="2">
    <source>
        <dbReference type="Pfam" id="PF00248"/>
    </source>
</evidence>
<proteinExistence type="predicted"/>
<name>A0A7S0KUX4_MICPS</name>
<dbReference type="GO" id="GO:0016616">
    <property type="term" value="F:oxidoreductase activity, acting on the CH-OH group of donors, NAD or NADP as acceptor"/>
    <property type="evidence" value="ECO:0007669"/>
    <property type="project" value="UniProtKB-ARBA"/>
</dbReference>
<dbReference type="SUPFAM" id="SSF51430">
    <property type="entry name" value="NAD(P)-linked oxidoreductase"/>
    <property type="match status" value="1"/>
</dbReference>
<feature type="domain" description="NADP-dependent oxidoreductase" evidence="2">
    <location>
        <begin position="71"/>
        <end position="361"/>
    </location>
</feature>
<sequence length="384" mass="42430">MSASAARIGPQLTNRLALDRRPSRRCRTSATIRAVMTPPDKLGAKPTGHNAPNPGVAERAILRTGSRMPLLGLGTWKIPKEQTPALVETAIRKGWRHLDCACDYGNEREVGAGIRAALTEDPTISRDDLWVTSKLWNTYHRHEHVRDACLRTLDDLGLEYLDLYLVHFPISLKFVPFETRYPPEWVHDPDASDPADRVMVHDPVPIAETWRAMEQLVDEGLVKNIGVCNFNVSLLADLLATARVKPAVLQIESHPYLSQTHLVNYARSKQVHVTAFSPLGSAGYVEMGWTKPTEGAINEACVKAAATARGVSPGQVLLRWALQRGTSAIPKTTKVARLDENIDVFGWTLSDAEMSAIDALNRNKRYNDPAEFCVGMGGPCPIYD</sequence>
<organism evidence="3">
    <name type="scientific">Micromonas pusilla</name>
    <name type="common">Picoplanktonic green alga</name>
    <name type="synonym">Chromulina pusilla</name>
    <dbReference type="NCBI Taxonomy" id="38833"/>
    <lineage>
        <taxon>Eukaryota</taxon>
        <taxon>Viridiplantae</taxon>
        <taxon>Chlorophyta</taxon>
        <taxon>Mamiellophyceae</taxon>
        <taxon>Mamiellales</taxon>
        <taxon>Mamiellaceae</taxon>
        <taxon>Micromonas</taxon>
    </lineage>
</organism>
<accession>A0A7S0KUX4</accession>
<dbReference type="PRINTS" id="PR00069">
    <property type="entry name" value="ALDKETRDTASE"/>
</dbReference>
<evidence type="ECO:0000256" key="1">
    <source>
        <dbReference type="ARBA" id="ARBA00023002"/>
    </source>
</evidence>
<dbReference type="Gene3D" id="3.20.20.100">
    <property type="entry name" value="NADP-dependent oxidoreductase domain"/>
    <property type="match status" value="1"/>
</dbReference>
<dbReference type="CDD" id="cd19071">
    <property type="entry name" value="AKR_AKR1-5-like"/>
    <property type="match status" value="1"/>
</dbReference>
<dbReference type="PANTHER" id="PTHR11732">
    <property type="entry name" value="ALDO/KETO REDUCTASE"/>
    <property type="match status" value="1"/>
</dbReference>
<dbReference type="Pfam" id="PF00248">
    <property type="entry name" value="Aldo_ket_red"/>
    <property type="match status" value="1"/>
</dbReference>
<dbReference type="AlphaFoldDB" id="A0A7S0KUX4"/>
<dbReference type="EMBL" id="HBEV01014262">
    <property type="protein sequence ID" value="CAD8593704.1"/>
    <property type="molecule type" value="Transcribed_RNA"/>
</dbReference>
<dbReference type="InterPro" id="IPR023210">
    <property type="entry name" value="NADP_OxRdtase_dom"/>
</dbReference>
<keyword evidence="1" id="KW-0560">Oxidoreductase</keyword>
<dbReference type="InterPro" id="IPR018170">
    <property type="entry name" value="Aldo/ket_reductase_CS"/>
</dbReference>
<reference evidence="3" key="1">
    <citation type="submission" date="2021-01" db="EMBL/GenBank/DDBJ databases">
        <authorList>
            <person name="Corre E."/>
            <person name="Pelletier E."/>
            <person name="Niang G."/>
            <person name="Scheremetjew M."/>
            <person name="Finn R."/>
            <person name="Kale V."/>
            <person name="Holt S."/>
            <person name="Cochrane G."/>
            <person name="Meng A."/>
            <person name="Brown T."/>
            <person name="Cohen L."/>
        </authorList>
    </citation>
    <scope>NUCLEOTIDE SEQUENCE</scope>
    <source>
        <strain evidence="3">CCMP494</strain>
    </source>
</reference>
<dbReference type="PROSITE" id="PS00062">
    <property type="entry name" value="ALDOKETO_REDUCTASE_2"/>
    <property type="match status" value="1"/>
</dbReference>
<gene>
    <name evidence="3" type="ORF">MSP1404_LOCUS11108</name>
</gene>
<dbReference type="InterPro" id="IPR036812">
    <property type="entry name" value="NAD(P)_OxRdtase_dom_sf"/>
</dbReference>